<dbReference type="Pfam" id="PF07179">
    <property type="entry name" value="SseB"/>
    <property type="match status" value="1"/>
</dbReference>
<proteinExistence type="predicted"/>
<evidence type="ECO:0000313" key="4">
    <source>
        <dbReference type="Proteomes" id="UP000037020"/>
    </source>
</evidence>
<keyword evidence="4" id="KW-1185">Reference proteome</keyword>
<comment type="caution">
    <text evidence="3">The sequence shown here is derived from an EMBL/GenBank/DDBJ whole genome shotgun (WGS) entry which is preliminary data.</text>
</comment>
<reference evidence="3 4" key="1">
    <citation type="submission" date="2015-07" db="EMBL/GenBank/DDBJ databases">
        <authorList>
            <person name="Ju K.-S."/>
            <person name="Doroghazi J.R."/>
            <person name="Metcalf W.W."/>
        </authorList>
    </citation>
    <scope>NUCLEOTIDE SEQUENCE [LARGE SCALE GENOMIC DNA]</scope>
    <source>
        <strain evidence="3 4">NRRL B-3589</strain>
    </source>
</reference>
<dbReference type="InterPro" id="IPR009839">
    <property type="entry name" value="SseB_N"/>
</dbReference>
<evidence type="ECO:0000259" key="2">
    <source>
        <dbReference type="Pfam" id="PF07179"/>
    </source>
</evidence>
<feature type="domain" description="SseB protein N-terminal" evidence="2">
    <location>
        <begin position="85"/>
        <end position="186"/>
    </location>
</feature>
<evidence type="ECO:0000256" key="1">
    <source>
        <dbReference type="SAM" id="MobiDB-lite"/>
    </source>
</evidence>
<gene>
    <name evidence="3" type="ORF">ADK38_10660</name>
</gene>
<feature type="region of interest" description="Disordered" evidence="1">
    <location>
        <begin position="212"/>
        <end position="237"/>
    </location>
</feature>
<organism evidence="3 4">
    <name type="scientific">Streptomyces varsoviensis</name>
    <dbReference type="NCBI Taxonomy" id="67373"/>
    <lineage>
        <taxon>Bacteria</taxon>
        <taxon>Bacillati</taxon>
        <taxon>Actinomycetota</taxon>
        <taxon>Actinomycetes</taxon>
        <taxon>Kitasatosporales</taxon>
        <taxon>Streptomycetaceae</taxon>
        <taxon>Streptomyces</taxon>
    </lineage>
</organism>
<sequence>MDGASADGGMPPVPDHVREAARSAPDHWFGMIDPAWSGAGAPPVWAMAGEWRSDSRGEVVEWRDNEQYRPSPVALGWAGPTDPVDAALQLAATGYGRADAVTRELASAEVAVFVAPGGGLLSAVSPDDESAVVPVFTSPDHLHNAGRLSFQTLRAAELLDRLPEDHVIYLNASGPVSMTVEPGMLREAVEAVGTVNEEDGWLGALDDILPVVRPETPTDGGAPVDGGTPRRSAEELS</sequence>
<dbReference type="InterPro" id="IPR047659">
    <property type="entry name" value="T7SS_assoc"/>
</dbReference>
<dbReference type="NCBIfam" id="NF033532">
    <property type="entry name" value="lone7para_assoc"/>
    <property type="match status" value="1"/>
</dbReference>
<name>A0ABR5JAG3_9ACTN</name>
<evidence type="ECO:0000313" key="3">
    <source>
        <dbReference type="EMBL" id="KOG90086.1"/>
    </source>
</evidence>
<dbReference type="EMBL" id="LGUT01000898">
    <property type="protein sequence ID" value="KOG90086.1"/>
    <property type="molecule type" value="Genomic_DNA"/>
</dbReference>
<dbReference type="Proteomes" id="UP000037020">
    <property type="component" value="Unassembled WGS sequence"/>
</dbReference>
<accession>A0ABR5JAG3</accession>
<protein>
    <recommendedName>
        <fullName evidence="2">SseB protein N-terminal domain-containing protein</fullName>
    </recommendedName>
</protein>